<dbReference type="InterPro" id="IPR000415">
    <property type="entry name" value="Nitroreductase-like"/>
</dbReference>
<dbReference type="PROSITE" id="PS00018">
    <property type="entry name" value="EF_HAND_1"/>
    <property type="match status" value="1"/>
</dbReference>
<dbReference type="PROSITE" id="PS50222">
    <property type="entry name" value="EF_HAND_2"/>
    <property type="match status" value="1"/>
</dbReference>
<comment type="cofactor">
    <cofactor evidence="1">
        <name>FMN</name>
        <dbReference type="ChEBI" id="CHEBI:58210"/>
    </cofactor>
</comment>
<dbReference type="PANTHER" id="PTHR43821">
    <property type="entry name" value="NAD(P)H NITROREDUCTASE YDJA-RELATED"/>
    <property type="match status" value="1"/>
</dbReference>
<evidence type="ECO:0000259" key="8">
    <source>
        <dbReference type="PROSITE" id="PS50222"/>
    </source>
</evidence>
<dbReference type="GO" id="GO:0016491">
    <property type="term" value="F:oxidoreductase activity"/>
    <property type="evidence" value="ECO:0007669"/>
    <property type="project" value="UniProtKB-KW"/>
</dbReference>
<name>A0AAD3D6B8_9STRA</name>
<accession>A0AAD3D6B8</accession>
<dbReference type="PANTHER" id="PTHR43821:SF1">
    <property type="entry name" value="NAD(P)H NITROREDUCTASE YDJA-RELATED"/>
    <property type="match status" value="1"/>
</dbReference>
<dbReference type="GO" id="GO:0005509">
    <property type="term" value="F:calcium ion binding"/>
    <property type="evidence" value="ECO:0007669"/>
    <property type="project" value="InterPro"/>
</dbReference>
<keyword evidence="10" id="KW-1185">Reference proteome</keyword>
<protein>
    <submittedName>
        <fullName evidence="9">Nitroreductase</fullName>
    </submittedName>
</protein>
<gene>
    <name evidence="9" type="ORF">CTEN210_15060</name>
</gene>
<dbReference type="AlphaFoldDB" id="A0AAD3D6B8"/>
<dbReference type="CDD" id="cd02135">
    <property type="entry name" value="YdjA-like"/>
    <property type="match status" value="1"/>
</dbReference>
<keyword evidence="4" id="KW-0288">FMN</keyword>
<evidence type="ECO:0000313" key="10">
    <source>
        <dbReference type="Proteomes" id="UP001054902"/>
    </source>
</evidence>
<keyword evidence="7" id="KW-0520">NAD</keyword>
<feature type="domain" description="EF-hand" evidence="8">
    <location>
        <begin position="8"/>
        <end position="43"/>
    </location>
</feature>
<dbReference type="Pfam" id="PF00881">
    <property type="entry name" value="Nitroreductase"/>
    <property type="match status" value="1"/>
</dbReference>
<dbReference type="Proteomes" id="UP001054902">
    <property type="component" value="Unassembled WGS sequence"/>
</dbReference>
<keyword evidence="3" id="KW-0285">Flavoprotein</keyword>
<evidence type="ECO:0000256" key="5">
    <source>
        <dbReference type="ARBA" id="ARBA00022857"/>
    </source>
</evidence>
<dbReference type="EMBL" id="BLLK01000062">
    <property type="protein sequence ID" value="GFH58584.1"/>
    <property type="molecule type" value="Genomic_DNA"/>
</dbReference>
<keyword evidence="5" id="KW-0521">NADP</keyword>
<dbReference type="InterPro" id="IPR018247">
    <property type="entry name" value="EF_Hand_1_Ca_BS"/>
</dbReference>
<dbReference type="InterPro" id="IPR026021">
    <property type="entry name" value="YdjA-like"/>
</dbReference>
<evidence type="ECO:0000256" key="4">
    <source>
        <dbReference type="ARBA" id="ARBA00022643"/>
    </source>
</evidence>
<evidence type="ECO:0000256" key="6">
    <source>
        <dbReference type="ARBA" id="ARBA00023002"/>
    </source>
</evidence>
<dbReference type="InterPro" id="IPR052530">
    <property type="entry name" value="NAD(P)H_nitroreductase"/>
</dbReference>
<proteinExistence type="inferred from homology"/>
<dbReference type="InterPro" id="IPR002048">
    <property type="entry name" value="EF_hand_dom"/>
</dbReference>
<dbReference type="SUPFAM" id="SSF55469">
    <property type="entry name" value="FMN-dependent nitroreductase-like"/>
    <property type="match status" value="1"/>
</dbReference>
<dbReference type="Gene3D" id="3.40.109.10">
    <property type="entry name" value="NADH Oxidase"/>
    <property type="match status" value="1"/>
</dbReference>
<evidence type="ECO:0000256" key="7">
    <source>
        <dbReference type="ARBA" id="ARBA00023027"/>
    </source>
</evidence>
<evidence type="ECO:0000256" key="1">
    <source>
        <dbReference type="ARBA" id="ARBA00001917"/>
    </source>
</evidence>
<keyword evidence="6" id="KW-0560">Oxidoreductase</keyword>
<evidence type="ECO:0000313" key="9">
    <source>
        <dbReference type="EMBL" id="GFH58584.1"/>
    </source>
</evidence>
<comment type="caution">
    <text evidence="9">The sequence shown here is derived from an EMBL/GenBank/DDBJ whole genome shotgun (WGS) entry which is preliminary data.</text>
</comment>
<sequence>MYWNDINASDEEVNALAKYLDVNDDGDICEEDFLAWYQEAATTVASETNAVRQALLTRRTVNNFDKTPVPDIVLRNAIEAAIAAPNHKLTEPWRFIQLGQETISKIAELNAAEIAKKDPEKGAKKKARWENIPGWCVVTCKKSDDELQQEEDLAAVACAIQNFQLSMWADGVGVKWTSGPITRSPEFSELCGIDTETEKHVGTLWYGFASGGLAQLMDQGPNRKKSVDDVLSSLP</sequence>
<evidence type="ECO:0000256" key="2">
    <source>
        <dbReference type="ARBA" id="ARBA00007118"/>
    </source>
</evidence>
<reference evidence="9 10" key="1">
    <citation type="journal article" date="2021" name="Sci. Rep.">
        <title>The genome of the diatom Chaetoceros tenuissimus carries an ancient integrated fragment of an extant virus.</title>
        <authorList>
            <person name="Hongo Y."/>
            <person name="Kimura K."/>
            <person name="Takaki Y."/>
            <person name="Yoshida Y."/>
            <person name="Baba S."/>
            <person name="Kobayashi G."/>
            <person name="Nagasaki K."/>
            <person name="Hano T."/>
            <person name="Tomaru Y."/>
        </authorList>
    </citation>
    <scope>NUCLEOTIDE SEQUENCE [LARGE SCALE GENOMIC DNA]</scope>
    <source>
        <strain evidence="9 10">NIES-3715</strain>
    </source>
</reference>
<organism evidence="9 10">
    <name type="scientific">Chaetoceros tenuissimus</name>
    <dbReference type="NCBI Taxonomy" id="426638"/>
    <lineage>
        <taxon>Eukaryota</taxon>
        <taxon>Sar</taxon>
        <taxon>Stramenopiles</taxon>
        <taxon>Ochrophyta</taxon>
        <taxon>Bacillariophyta</taxon>
        <taxon>Coscinodiscophyceae</taxon>
        <taxon>Chaetocerotophycidae</taxon>
        <taxon>Chaetocerotales</taxon>
        <taxon>Chaetocerotaceae</taxon>
        <taxon>Chaetoceros</taxon>
    </lineage>
</organism>
<evidence type="ECO:0000256" key="3">
    <source>
        <dbReference type="ARBA" id="ARBA00022630"/>
    </source>
</evidence>
<dbReference type="InterPro" id="IPR029479">
    <property type="entry name" value="Nitroreductase"/>
</dbReference>
<comment type="similarity">
    <text evidence="2">Belongs to the nitroreductase family.</text>
</comment>